<keyword evidence="1" id="KW-0689">Ribosomal protein</keyword>
<dbReference type="eggNOG" id="KOG3752">
    <property type="taxonomic scope" value="Eukaryota"/>
</dbReference>
<dbReference type="Bgee" id="WBGene00011663">
    <property type="expression patterns" value="Expressed in adult organism and 3 other cell types or tissues"/>
</dbReference>
<sequence>MNRVLARFCSSIPSCSQRFTEEELQAIIELKRRSERILDKAAQNVLKGRSWAKAPVLEVSGRKPPASWQRSSKKGQRFFDQNEQIQQSVVKLRWADFAERDVDVLLTSQDETLYTVEVKAVLYGIIQAIHLNETKIRMKSANEVVVRVANKRYTASKEAASFHLITRVVNGNDTKSRENQLKAKLETINEPEKPIKRIAKTTISENDFFQKYRNSIELLKKYS</sequence>
<dbReference type="OrthoDB" id="5788504at2759"/>
<evidence type="ECO:0000313" key="2">
    <source>
        <dbReference type="Proteomes" id="UP000001940"/>
    </source>
</evidence>
<proteinExistence type="predicted"/>
<dbReference type="EMBL" id="BX284602">
    <property type="protein sequence ID" value="CAA88871.2"/>
    <property type="molecule type" value="Genomic_DNA"/>
</dbReference>
<protein>
    <submittedName>
        <fullName evidence="1">39S ribosomal protein L22, mitochondrial</fullName>
    </submittedName>
</protein>
<dbReference type="InParanoid" id="Q22363"/>
<dbReference type="AlphaFoldDB" id="Q22363"/>
<dbReference type="AGR" id="WB:WBGene00011663"/>
<dbReference type="Proteomes" id="UP000001940">
    <property type="component" value="Chromosome II"/>
</dbReference>
<accession>Q22363</accession>
<keyword evidence="2" id="KW-1185">Reference proteome</keyword>
<dbReference type="OMA" id="NETKIRM"/>
<dbReference type="GeneID" id="174605"/>
<dbReference type="GO" id="GO:0005840">
    <property type="term" value="C:ribosome"/>
    <property type="evidence" value="ECO:0007669"/>
    <property type="project" value="UniProtKB-KW"/>
</dbReference>
<dbReference type="WormBase" id="T09F3.4">
    <property type="protein sequence ID" value="CE35187"/>
    <property type="gene ID" value="WBGene00011663"/>
</dbReference>
<dbReference type="CTD" id="174605"/>
<dbReference type="RefSeq" id="NP_496238.2">
    <property type="nucleotide sequence ID" value="NM_063837.2"/>
</dbReference>
<dbReference type="PIR" id="T24755">
    <property type="entry name" value="T24755"/>
</dbReference>
<evidence type="ECO:0000313" key="3">
    <source>
        <dbReference type="WormBase" id="T09F3.4"/>
    </source>
</evidence>
<dbReference type="GO" id="GO:0043137">
    <property type="term" value="P:DNA replication, removal of RNA primer"/>
    <property type="evidence" value="ECO:0000318"/>
    <property type="project" value="GO_Central"/>
</dbReference>
<dbReference type="STRING" id="6239.T09F3.4.1"/>
<dbReference type="PaxDb" id="6239-T09F3.4"/>
<dbReference type="GO" id="GO:0004523">
    <property type="term" value="F:RNA-DNA hybrid ribonuclease activity"/>
    <property type="evidence" value="ECO:0000318"/>
    <property type="project" value="GO_Central"/>
</dbReference>
<reference evidence="1 2" key="1">
    <citation type="journal article" date="1998" name="Science">
        <title>Genome sequence of the nematode C. elegans: a platform for investigating biology.</title>
        <authorList>
            <consortium name="The C. elegans sequencing consortium"/>
            <person name="Sulson J.E."/>
            <person name="Waterston R."/>
        </authorList>
    </citation>
    <scope>NUCLEOTIDE SEQUENCE [LARGE SCALE GENOMIC DNA]</scope>
    <source>
        <strain evidence="1 2">Bristol N2</strain>
    </source>
</reference>
<name>Q22363_CAEEL</name>
<organism evidence="1 2">
    <name type="scientific">Caenorhabditis elegans</name>
    <dbReference type="NCBI Taxonomy" id="6239"/>
    <lineage>
        <taxon>Eukaryota</taxon>
        <taxon>Metazoa</taxon>
        <taxon>Ecdysozoa</taxon>
        <taxon>Nematoda</taxon>
        <taxon>Chromadorea</taxon>
        <taxon>Rhabditida</taxon>
        <taxon>Rhabditina</taxon>
        <taxon>Rhabditomorpha</taxon>
        <taxon>Rhabditoidea</taxon>
        <taxon>Rhabditidae</taxon>
        <taxon>Peloderinae</taxon>
        <taxon>Caenorhabditis</taxon>
    </lineage>
</organism>
<evidence type="ECO:0000313" key="1">
    <source>
        <dbReference type="EMBL" id="CAA88871.2"/>
    </source>
</evidence>
<gene>
    <name evidence="1" type="ORF">CELE_T09F3.4</name>
    <name evidence="1 3" type="ORF">T09F3.4</name>
</gene>
<dbReference type="FunCoup" id="Q22363">
    <property type="interactions" value="963"/>
</dbReference>
<dbReference type="UCSC" id="T09F3.4">
    <property type="organism name" value="c. elegans"/>
</dbReference>
<keyword evidence="1" id="KW-0687">Ribonucleoprotein</keyword>
<dbReference type="HOGENOM" id="CLU_1246372_0_0_1"/>
<dbReference type="KEGG" id="cel:CELE_T09F3.4"/>